<evidence type="ECO:0000313" key="1">
    <source>
        <dbReference type="EMBL" id="KIM85079.1"/>
    </source>
</evidence>
<dbReference type="HOGENOM" id="CLU_2347468_0_0_1"/>
<dbReference type="InParanoid" id="A0A0C3FZ61"/>
<sequence>MDEGGTTCERRTTTRYLRNFIACSQTSVWHSYRLSRRFLLHGLISPDYFLISPGQRAKTLYKSETDVLRYRSIQVSVNFLHMREQLLRPCVKTRFRG</sequence>
<keyword evidence="2" id="KW-1185">Reference proteome</keyword>
<organism evidence="1 2">
    <name type="scientific">Piloderma croceum (strain F 1598)</name>
    <dbReference type="NCBI Taxonomy" id="765440"/>
    <lineage>
        <taxon>Eukaryota</taxon>
        <taxon>Fungi</taxon>
        <taxon>Dikarya</taxon>
        <taxon>Basidiomycota</taxon>
        <taxon>Agaricomycotina</taxon>
        <taxon>Agaricomycetes</taxon>
        <taxon>Agaricomycetidae</taxon>
        <taxon>Atheliales</taxon>
        <taxon>Atheliaceae</taxon>
        <taxon>Piloderma</taxon>
    </lineage>
</organism>
<proteinExistence type="predicted"/>
<dbReference type="Proteomes" id="UP000054166">
    <property type="component" value="Unassembled WGS sequence"/>
</dbReference>
<reference evidence="2" key="2">
    <citation type="submission" date="2015-01" db="EMBL/GenBank/DDBJ databases">
        <title>Evolutionary Origins and Diversification of the Mycorrhizal Mutualists.</title>
        <authorList>
            <consortium name="DOE Joint Genome Institute"/>
            <consortium name="Mycorrhizal Genomics Consortium"/>
            <person name="Kohler A."/>
            <person name="Kuo A."/>
            <person name="Nagy L.G."/>
            <person name="Floudas D."/>
            <person name="Copeland A."/>
            <person name="Barry K.W."/>
            <person name="Cichocki N."/>
            <person name="Veneault-Fourrey C."/>
            <person name="LaButti K."/>
            <person name="Lindquist E.A."/>
            <person name="Lipzen A."/>
            <person name="Lundell T."/>
            <person name="Morin E."/>
            <person name="Murat C."/>
            <person name="Riley R."/>
            <person name="Ohm R."/>
            <person name="Sun H."/>
            <person name="Tunlid A."/>
            <person name="Henrissat B."/>
            <person name="Grigoriev I.V."/>
            <person name="Hibbett D.S."/>
            <person name="Martin F."/>
        </authorList>
    </citation>
    <scope>NUCLEOTIDE SEQUENCE [LARGE SCALE GENOMIC DNA]</scope>
    <source>
        <strain evidence="2">F 1598</strain>
    </source>
</reference>
<protein>
    <submittedName>
        <fullName evidence="1">Uncharacterized protein</fullName>
    </submittedName>
</protein>
<gene>
    <name evidence="1" type="ORF">PILCRDRAFT_380637</name>
</gene>
<reference evidence="1 2" key="1">
    <citation type="submission" date="2014-04" db="EMBL/GenBank/DDBJ databases">
        <authorList>
            <consortium name="DOE Joint Genome Institute"/>
            <person name="Kuo A."/>
            <person name="Tarkka M."/>
            <person name="Buscot F."/>
            <person name="Kohler A."/>
            <person name="Nagy L.G."/>
            <person name="Floudas D."/>
            <person name="Copeland A."/>
            <person name="Barry K.W."/>
            <person name="Cichocki N."/>
            <person name="Veneault-Fourrey C."/>
            <person name="LaButti K."/>
            <person name="Lindquist E.A."/>
            <person name="Lipzen A."/>
            <person name="Lundell T."/>
            <person name="Morin E."/>
            <person name="Murat C."/>
            <person name="Sun H."/>
            <person name="Tunlid A."/>
            <person name="Henrissat B."/>
            <person name="Grigoriev I.V."/>
            <person name="Hibbett D.S."/>
            <person name="Martin F."/>
            <person name="Nordberg H.P."/>
            <person name="Cantor M.N."/>
            <person name="Hua S.X."/>
        </authorList>
    </citation>
    <scope>NUCLEOTIDE SEQUENCE [LARGE SCALE GENOMIC DNA]</scope>
    <source>
        <strain evidence="1 2">F 1598</strain>
    </source>
</reference>
<dbReference type="AlphaFoldDB" id="A0A0C3FZ61"/>
<name>A0A0C3FZ61_PILCF</name>
<dbReference type="EMBL" id="KN832986">
    <property type="protein sequence ID" value="KIM85079.1"/>
    <property type="molecule type" value="Genomic_DNA"/>
</dbReference>
<evidence type="ECO:0000313" key="2">
    <source>
        <dbReference type="Proteomes" id="UP000054166"/>
    </source>
</evidence>
<accession>A0A0C3FZ61</accession>